<name>A0A7C1NQ71_UNCC3</name>
<dbReference type="SUPFAM" id="SSF47240">
    <property type="entry name" value="Ferritin-like"/>
    <property type="match status" value="1"/>
</dbReference>
<feature type="compositionally biased region" description="Basic residues" evidence="1">
    <location>
        <begin position="1"/>
        <end position="12"/>
    </location>
</feature>
<dbReference type="Proteomes" id="UP000885695">
    <property type="component" value="Unassembled WGS sequence"/>
</dbReference>
<evidence type="ECO:0000313" key="3">
    <source>
        <dbReference type="EMBL" id="HEB13768.1"/>
    </source>
</evidence>
<sequence length="81" mass="9098">MGHGGRGSHHSKGGQEGQSRHEQGSRRASSPLVLDHVCGVFVDAQASVSSHYRWQTYYFCSAACKENFDKEPVKYLEKDRK</sequence>
<dbReference type="Gene3D" id="1.10.620.20">
    <property type="entry name" value="Ribonucleotide Reductase, subunit A"/>
    <property type="match status" value="1"/>
</dbReference>
<dbReference type="InterPro" id="IPR012348">
    <property type="entry name" value="RNR-like"/>
</dbReference>
<dbReference type="InterPro" id="IPR007029">
    <property type="entry name" value="YHS_dom"/>
</dbReference>
<dbReference type="Pfam" id="PF04945">
    <property type="entry name" value="YHS"/>
    <property type="match status" value="1"/>
</dbReference>
<comment type="caution">
    <text evidence="3">The sequence shown here is derived from an EMBL/GenBank/DDBJ whole genome shotgun (WGS) entry which is preliminary data.</text>
</comment>
<feature type="region of interest" description="Disordered" evidence="1">
    <location>
        <begin position="1"/>
        <end position="28"/>
    </location>
</feature>
<accession>A0A7C1NQ71</accession>
<protein>
    <submittedName>
        <fullName evidence="3">YHS domain-containing protein</fullName>
    </submittedName>
</protein>
<dbReference type="InterPro" id="IPR009078">
    <property type="entry name" value="Ferritin-like_SF"/>
</dbReference>
<feature type="domain" description="YHS" evidence="2">
    <location>
        <begin position="34"/>
        <end position="77"/>
    </location>
</feature>
<dbReference type="EMBL" id="DRHL01000125">
    <property type="protein sequence ID" value="HEB13768.1"/>
    <property type="molecule type" value="Genomic_DNA"/>
</dbReference>
<dbReference type="GO" id="GO:0016491">
    <property type="term" value="F:oxidoreductase activity"/>
    <property type="evidence" value="ECO:0007669"/>
    <property type="project" value="InterPro"/>
</dbReference>
<organism evidence="3">
    <name type="scientific">candidate division CPR3 bacterium</name>
    <dbReference type="NCBI Taxonomy" id="2268181"/>
    <lineage>
        <taxon>Bacteria</taxon>
        <taxon>Bacteria division CPR3</taxon>
    </lineage>
</organism>
<evidence type="ECO:0000259" key="2">
    <source>
        <dbReference type="Pfam" id="PF04945"/>
    </source>
</evidence>
<reference evidence="3" key="1">
    <citation type="journal article" date="2020" name="mSystems">
        <title>Genome- and Community-Level Interaction Insights into Carbon Utilization and Element Cycling Functions of Hydrothermarchaeota in Hydrothermal Sediment.</title>
        <authorList>
            <person name="Zhou Z."/>
            <person name="Liu Y."/>
            <person name="Xu W."/>
            <person name="Pan J."/>
            <person name="Luo Z.H."/>
            <person name="Li M."/>
        </authorList>
    </citation>
    <scope>NUCLEOTIDE SEQUENCE [LARGE SCALE GENOMIC DNA]</scope>
    <source>
        <strain evidence="3">HyVt-369</strain>
    </source>
</reference>
<evidence type="ECO:0000256" key="1">
    <source>
        <dbReference type="SAM" id="MobiDB-lite"/>
    </source>
</evidence>
<proteinExistence type="predicted"/>
<dbReference type="AlphaFoldDB" id="A0A7C1NQ71"/>
<gene>
    <name evidence="3" type="ORF">ENI13_02175</name>
</gene>